<evidence type="ECO:0000313" key="3">
    <source>
        <dbReference type="Proteomes" id="UP000053647"/>
    </source>
</evidence>
<gene>
    <name evidence="2" type="ORF">PAXINDRAFT_18736</name>
</gene>
<dbReference type="AlphaFoldDB" id="A0A0C9SYB1"/>
<evidence type="ECO:0000313" key="2">
    <source>
        <dbReference type="EMBL" id="KIJ08105.1"/>
    </source>
</evidence>
<protein>
    <submittedName>
        <fullName evidence="2">Uncharacterized protein</fullName>
    </submittedName>
</protein>
<accession>A0A0C9SYB1</accession>
<keyword evidence="3" id="KW-1185">Reference proteome</keyword>
<evidence type="ECO:0000256" key="1">
    <source>
        <dbReference type="SAM" id="MobiDB-lite"/>
    </source>
</evidence>
<organism evidence="2 3">
    <name type="scientific">Paxillus involutus ATCC 200175</name>
    <dbReference type="NCBI Taxonomy" id="664439"/>
    <lineage>
        <taxon>Eukaryota</taxon>
        <taxon>Fungi</taxon>
        <taxon>Dikarya</taxon>
        <taxon>Basidiomycota</taxon>
        <taxon>Agaricomycotina</taxon>
        <taxon>Agaricomycetes</taxon>
        <taxon>Agaricomycetidae</taxon>
        <taxon>Boletales</taxon>
        <taxon>Paxilineae</taxon>
        <taxon>Paxillaceae</taxon>
        <taxon>Paxillus</taxon>
    </lineage>
</organism>
<dbReference type="Proteomes" id="UP000053647">
    <property type="component" value="Unassembled WGS sequence"/>
</dbReference>
<feature type="region of interest" description="Disordered" evidence="1">
    <location>
        <begin position="126"/>
        <end position="165"/>
    </location>
</feature>
<sequence length="677" mass="77335">MSLPFPGFNPPHWTIEQFWLVVTLMVTSLLLQGTNPGSGFTILWGATTFVLVARSLSGVATQHIEIVGTRADGTYHSVLLSYSNQPGRTASNPFRSLHTVREPENSTFTSPLPTIPSRAATNHAEEIRRTQNNTQPYGLRRSPSRTRSRSQSAAPIYGQHSRDELIQGQTRPPSYIEEQRHTQHVEFDDEPEFILLQTNNTPTSNILSQIDNINALSELPFYPAIVDEPIKFVFNTNNPFQHQWSVDHLIHIHLEETLDQLHKDAPVTAHKILQWPTLEGTWLEHPDHPQNLAALDVEGPTGSSDTYIDETTLSVLEAINLPAVTKTYDDVHLSRCLIHHQGYEKSSIGSKYKIHYSLRTDEDDYDIHPFHYTNQLLDPNDHEDPPSPTWDVPTIQRWNEVVDADARRRYWALRGGVELHERMARRSEIVNTLNWKKKSSISLDKRAQIIKKSEEDQKKLMERKSFQALLQIVPNLLKLKVHPLTPLPHWMRDPYVIGNSLYPEAVFQPITGLELPLWGFLNTRLISKEAIFPYANAQNLLNRIHLYKDDDVTVLNPHFFPILNLRTIESDNDRTWTNTYINLSLSFQQEFGFDFFDSFDLSLTVPLPESPVVIRNAESSLNVSRTSEQTPQAVQRPLINPQQLLPINPQNQAALPLPGNLRPIFEEVTDFICIGLI</sequence>
<dbReference type="HOGENOM" id="CLU_406013_0_0_1"/>
<proteinExistence type="predicted"/>
<reference evidence="3" key="2">
    <citation type="submission" date="2015-01" db="EMBL/GenBank/DDBJ databases">
        <title>Evolutionary Origins and Diversification of the Mycorrhizal Mutualists.</title>
        <authorList>
            <consortium name="DOE Joint Genome Institute"/>
            <consortium name="Mycorrhizal Genomics Consortium"/>
            <person name="Kohler A."/>
            <person name="Kuo A."/>
            <person name="Nagy L.G."/>
            <person name="Floudas D."/>
            <person name="Copeland A."/>
            <person name="Barry K.W."/>
            <person name="Cichocki N."/>
            <person name="Veneault-Fourrey C."/>
            <person name="LaButti K."/>
            <person name="Lindquist E.A."/>
            <person name="Lipzen A."/>
            <person name="Lundell T."/>
            <person name="Morin E."/>
            <person name="Murat C."/>
            <person name="Riley R."/>
            <person name="Ohm R."/>
            <person name="Sun H."/>
            <person name="Tunlid A."/>
            <person name="Henrissat B."/>
            <person name="Grigoriev I.V."/>
            <person name="Hibbett D.S."/>
            <person name="Martin F."/>
        </authorList>
    </citation>
    <scope>NUCLEOTIDE SEQUENCE [LARGE SCALE GENOMIC DNA]</scope>
    <source>
        <strain evidence="3">ATCC 200175</strain>
    </source>
</reference>
<reference evidence="2 3" key="1">
    <citation type="submission" date="2014-06" db="EMBL/GenBank/DDBJ databases">
        <authorList>
            <consortium name="DOE Joint Genome Institute"/>
            <person name="Kuo A."/>
            <person name="Kohler A."/>
            <person name="Nagy L.G."/>
            <person name="Floudas D."/>
            <person name="Copeland A."/>
            <person name="Barry K.W."/>
            <person name="Cichocki N."/>
            <person name="Veneault-Fourrey C."/>
            <person name="LaButti K."/>
            <person name="Lindquist E.A."/>
            <person name="Lipzen A."/>
            <person name="Lundell T."/>
            <person name="Morin E."/>
            <person name="Murat C."/>
            <person name="Sun H."/>
            <person name="Tunlid A."/>
            <person name="Henrissat B."/>
            <person name="Grigoriev I.V."/>
            <person name="Hibbett D.S."/>
            <person name="Martin F."/>
            <person name="Nordberg H.P."/>
            <person name="Cantor M.N."/>
            <person name="Hua S.X."/>
        </authorList>
    </citation>
    <scope>NUCLEOTIDE SEQUENCE [LARGE SCALE GENOMIC DNA]</scope>
    <source>
        <strain evidence="2 3">ATCC 200175</strain>
    </source>
</reference>
<name>A0A0C9SYB1_PAXIN</name>
<dbReference type="EMBL" id="KN819700">
    <property type="protein sequence ID" value="KIJ08105.1"/>
    <property type="molecule type" value="Genomic_DNA"/>
</dbReference>